<evidence type="ECO:0000313" key="3">
    <source>
        <dbReference type="Proteomes" id="UP000187203"/>
    </source>
</evidence>
<gene>
    <name evidence="2" type="ORF">COLO4_19970</name>
</gene>
<evidence type="ECO:0000313" key="2">
    <source>
        <dbReference type="EMBL" id="OMO89028.1"/>
    </source>
</evidence>
<proteinExistence type="predicted"/>
<accession>A0A1R3J2H8</accession>
<dbReference type="AlphaFoldDB" id="A0A1R3J2H8"/>
<dbReference type="Proteomes" id="UP000187203">
    <property type="component" value="Unassembled WGS sequence"/>
</dbReference>
<dbReference type="EMBL" id="AWUE01016916">
    <property type="protein sequence ID" value="OMO89028.1"/>
    <property type="molecule type" value="Genomic_DNA"/>
</dbReference>
<evidence type="ECO:0000256" key="1">
    <source>
        <dbReference type="SAM" id="Phobius"/>
    </source>
</evidence>
<keyword evidence="1" id="KW-0472">Membrane</keyword>
<protein>
    <submittedName>
        <fullName evidence="2">Uncharacterized protein</fullName>
    </submittedName>
</protein>
<dbReference type="PANTHER" id="PTHR31170">
    <property type="entry name" value="BNAC04G53230D PROTEIN"/>
    <property type="match status" value="1"/>
</dbReference>
<keyword evidence="3" id="KW-1185">Reference proteome</keyword>
<dbReference type="OrthoDB" id="1589813at2759"/>
<comment type="caution">
    <text evidence="2">The sequence shown here is derived from an EMBL/GenBank/DDBJ whole genome shotgun (WGS) entry which is preliminary data.</text>
</comment>
<dbReference type="InterPro" id="IPR004158">
    <property type="entry name" value="DUF247_pln"/>
</dbReference>
<organism evidence="2 3">
    <name type="scientific">Corchorus olitorius</name>
    <dbReference type="NCBI Taxonomy" id="93759"/>
    <lineage>
        <taxon>Eukaryota</taxon>
        <taxon>Viridiplantae</taxon>
        <taxon>Streptophyta</taxon>
        <taxon>Embryophyta</taxon>
        <taxon>Tracheophyta</taxon>
        <taxon>Spermatophyta</taxon>
        <taxon>Magnoliopsida</taxon>
        <taxon>eudicotyledons</taxon>
        <taxon>Gunneridae</taxon>
        <taxon>Pentapetalae</taxon>
        <taxon>rosids</taxon>
        <taxon>malvids</taxon>
        <taxon>Malvales</taxon>
        <taxon>Malvaceae</taxon>
        <taxon>Grewioideae</taxon>
        <taxon>Apeibeae</taxon>
        <taxon>Corchorus</taxon>
    </lineage>
</organism>
<dbReference type="Pfam" id="PF03140">
    <property type="entry name" value="DUF247"/>
    <property type="match status" value="1"/>
</dbReference>
<feature type="transmembrane region" description="Helical" evidence="1">
    <location>
        <begin position="424"/>
        <end position="451"/>
    </location>
</feature>
<name>A0A1R3J2H8_9ROSI</name>
<keyword evidence="1" id="KW-1133">Transmembrane helix</keyword>
<dbReference type="STRING" id="93759.A0A1R3J2H8"/>
<dbReference type="PANTHER" id="PTHR31170:SF21">
    <property type="match status" value="1"/>
</dbReference>
<keyword evidence="1" id="KW-0812">Transmembrane</keyword>
<sequence>MALEMNGLGDINQANVGISQAERDWIAAIELKINQPPKMLNESAGKRACCIFKVPQSLVGINENAYRPDIVSIGPYYRNEQHLEMIQEHKWRFLRNIHARISPCGVRLNDLFHAINSKEEEIRKCYSATIEHGSNDLVEMMVLDGCFIIELFWKVHELKRRRRDEHDDPILKMASVVPLIARDLLKLENQIPFFVLEKLIEPPILALGENHPSLKNLTLGFFNYAVGRPNQMLQTHENLSCKHILDLFRLSMVPLPPSPPRPASMNTASFRLISSAHKLRLAGVKFMPKENSDSFLDIEFINGVLQIPNLMLDDFATSLLLNCVTFEQCYDYCSKSVTCYATFMGCLINTPKDAEYLCDKKIIDNYLGANEEVACFFNNLGKDLPTDIHESYLKELFEDVNEYCSEGLRVCWAGFVNTYFRSRWSIISAIVGFLILISALIQAIFTLYPYVHSSPHKTRRKRDQGILSTMPELHIAVI</sequence>
<reference evidence="3" key="1">
    <citation type="submission" date="2013-09" db="EMBL/GenBank/DDBJ databases">
        <title>Corchorus olitorius genome sequencing.</title>
        <authorList>
            <person name="Alam M."/>
            <person name="Haque M.S."/>
            <person name="Islam M.S."/>
            <person name="Emdad E.M."/>
            <person name="Islam M.M."/>
            <person name="Ahmed B."/>
            <person name="Halim A."/>
            <person name="Hossen Q.M.M."/>
            <person name="Hossain M.Z."/>
            <person name="Ahmed R."/>
            <person name="Khan M.M."/>
            <person name="Islam R."/>
            <person name="Rashid M.M."/>
            <person name="Khan S.A."/>
            <person name="Rahman M.S."/>
            <person name="Alam M."/>
            <person name="Yahiya A.S."/>
            <person name="Khan M.S."/>
            <person name="Azam M.S."/>
            <person name="Haque T."/>
            <person name="Lashkar M.Z.H."/>
            <person name="Akhand A.I."/>
            <person name="Morshed G."/>
            <person name="Roy S."/>
            <person name="Uddin K.S."/>
            <person name="Rabeya T."/>
            <person name="Hossain A.S."/>
            <person name="Chowdhury A."/>
            <person name="Snigdha A.R."/>
            <person name="Mortoza M.S."/>
            <person name="Matin S.A."/>
            <person name="Hoque S.M.E."/>
            <person name="Islam M.K."/>
            <person name="Roy D.K."/>
            <person name="Haider R."/>
            <person name="Moosa M.M."/>
            <person name="Elias S.M."/>
            <person name="Hasan A.M."/>
            <person name="Jahan S."/>
            <person name="Shafiuddin M."/>
            <person name="Mahmood N."/>
            <person name="Shommy N.S."/>
        </authorList>
    </citation>
    <scope>NUCLEOTIDE SEQUENCE [LARGE SCALE GENOMIC DNA]</scope>
    <source>
        <strain evidence="3">cv. O-4</strain>
    </source>
</reference>